<dbReference type="SUPFAM" id="SSF52799">
    <property type="entry name" value="(Phosphotyrosine protein) phosphatases II"/>
    <property type="match status" value="1"/>
</dbReference>
<dbReference type="Pfam" id="PF00782">
    <property type="entry name" value="DSPc"/>
    <property type="match status" value="1"/>
</dbReference>
<comment type="caution">
    <text evidence="6">The sequence shown here is derived from an EMBL/GenBank/DDBJ whole genome shotgun (WGS) entry which is preliminary data.</text>
</comment>
<organism evidence="6 7">
    <name type="scientific">Sinanodonta woodiana</name>
    <name type="common">Chinese pond mussel</name>
    <name type="synonym">Anodonta woodiana</name>
    <dbReference type="NCBI Taxonomy" id="1069815"/>
    <lineage>
        <taxon>Eukaryota</taxon>
        <taxon>Metazoa</taxon>
        <taxon>Spiralia</taxon>
        <taxon>Lophotrochozoa</taxon>
        <taxon>Mollusca</taxon>
        <taxon>Bivalvia</taxon>
        <taxon>Autobranchia</taxon>
        <taxon>Heteroconchia</taxon>
        <taxon>Palaeoheterodonta</taxon>
        <taxon>Unionida</taxon>
        <taxon>Unionoidea</taxon>
        <taxon>Unionidae</taxon>
        <taxon>Unioninae</taxon>
        <taxon>Sinanodonta</taxon>
    </lineage>
</organism>
<dbReference type="PROSITE" id="PS50054">
    <property type="entry name" value="TYR_PHOSPHATASE_DUAL"/>
    <property type="match status" value="1"/>
</dbReference>
<dbReference type="GO" id="GO:0004721">
    <property type="term" value="F:phosphoprotein phosphatase activity"/>
    <property type="evidence" value="ECO:0007669"/>
    <property type="project" value="UniProtKB-KW"/>
</dbReference>
<accession>A0ABD3VTK9</accession>
<dbReference type="PANTHER" id="PTHR10367:SF9">
    <property type="entry name" value="DUAL-SPECIFICITY PHOSPHATASE 11 (RNA_RNP COMPLEX 1-INTERACTING)"/>
    <property type="match status" value="1"/>
</dbReference>
<evidence type="ECO:0000256" key="2">
    <source>
        <dbReference type="ARBA" id="ARBA00022912"/>
    </source>
</evidence>
<dbReference type="InterPro" id="IPR016130">
    <property type="entry name" value="Tyr_Pase_AS"/>
</dbReference>
<dbReference type="Proteomes" id="UP001634394">
    <property type="component" value="Unassembled WGS sequence"/>
</dbReference>
<evidence type="ECO:0000256" key="3">
    <source>
        <dbReference type="SAM" id="MobiDB-lite"/>
    </source>
</evidence>
<evidence type="ECO:0000259" key="4">
    <source>
        <dbReference type="PROSITE" id="PS50054"/>
    </source>
</evidence>
<name>A0ABD3VTK9_SINWO</name>
<dbReference type="InterPro" id="IPR011042">
    <property type="entry name" value="6-blade_b-propeller_TolB-like"/>
</dbReference>
<dbReference type="InterPro" id="IPR029021">
    <property type="entry name" value="Prot-tyrosine_phosphatase-like"/>
</dbReference>
<dbReference type="Gene3D" id="2.120.10.30">
    <property type="entry name" value="TolB, C-terminal domain"/>
    <property type="match status" value="1"/>
</dbReference>
<dbReference type="PANTHER" id="PTHR10367">
    <property type="entry name" value="MRNA-CAPPING ENZYME"/>
    <property type="match status" value="1"/>
</dbReference>
<evidence type="ECO:0000313" key="6">
    <source>
        <dbReference type="EMBL" id="KAL3864944.1"/>
    </source>
</evidence>
<dbReference type="EMBL" id="JBJQND010000010">
    <property type="protein sequence ID" value="KAL3864944.1"/>
    <property type="molecule type" value="Genomic_DNA"/>
</dbReference>
<evidence type="ECO:0000259" key="5">
    <source>
        <dbReference type="PROSITE" id="PS50056"/>
    </source>
</evidence>
<keyword evidence="2" id="KW-0904">Protein phosphatase</keyword>
<proteinExistence type="predicted"/>
<reference evidence="6 7" key="1">
    <citation type="submission" date="2024-11" db="EMBL/GenBank/DDBJ databases">
        <title>Chromosome-level genome assembly of the freshwater bivalve Anodonta woodiana.</title>
        <authorList>
            <person name="Chen X."/>
        </authorList>
    </citation>
    <scope>NUCLEOTIDE SEQUENCE [LARGE SCALE GENOMIC DNA]</scope>
    <source>
        <strain evidence="6">MN2024</strain>
        <tissue evidence="6">Gills</tissue>
    </source>
</reference>
<evidence type="ECO:0000313" key="7">
    <source>
        <dbReference type="Proteomes" id="UP001634394"/>
    </source>
</evidence>
<keyword evidence="7" id="KW-1185">Reference proteome</keyword>
<dbReference type="AlphaFoldDB" id="A0ABD3VTK9"/>
<feature type="domain" description="Tyrosine-protein phosphatase" evidence="4">
    <location>
        <begin position="44"/>
        <end position="199"/>
    </location>
</feature>
<feature type="domain" description="Tyrosine specific protein phosphatases" evidence="5">
    <location>
        <begin position="118"/>
        <end position="181"/>
    </location>
</feature>
<dbReference type="InterPro" id="IPR020422">
    <property type="entry name" value="TYR_PHOSPHATASE_DUAL_dom"/>
</dbReference>
<dbReference type="SMART" id="SM00195">
    <property type="entry name" value="DSPc"/>
    <property type="match status" value="1"/>
</dbReference>
<keyword evidence="1" id="KW-0378">Hydrolase</keyword>
<dbReference type="PROSITE" id="PS50056">
    <property type="entry name" value="TYR_PHOSPHATASE_2"/>
    <property type="match status" value="1"/>
</dbReference>
<protein>
    <submittedName>
        <fullName evidence="6">Uncharacterized protein</fullName>
    </submittedName>
</protein>
<dbReference type="PROSITE" id="PS00383">
    <property type="entry name" value="TYR_PHOSPHATASE_1"/>
    <property type="match status" value="1"/>
</dbReference>
<feature type="region of interest" description="Disordered" evidence="3">
    <location>
        <begin position="207"/>
        <end position="227"/>
    </location>
</feature>
<dbReference type="Gene3D" id="3.90.190.10">
    <property type="entry name" value="Protein tyrosine phosphatase superfamily"/>
    <property type="match status" value="1"/>
</dbReference>
<sequence length="572" mass="64953">MYTVYRKQLPKAYNSKIRFLLEMWEDFCPFGDVIERTCILPLKVPLKESLSKRYEEKERFTPQSLIDTLKERGLTLGLIIDLTFTTKYYDPEEFKQKGIKYEKIFVEGQKIPSDTVVRQMVDVINNFQWHVNMDNKYVIGIHCTHGVNRTGYMICRYLMDVLGWQSGEAVDAFNKARHHQIYRNNFIKNLHGRGKFLEREMKVGPSGGSFKRRGLRGEPSGFRPGGSAEFKSVRPVTPFSCQSGDSRGLDTIVPVKKLTSNPQSDSTYAAGLNCPEHVAEDTIVKVKTKTEDCDFHLTSVRKPKMPCTMESAGVIEVIGPDDKTSQYTDLVCLPGDQVMLIDSNNNRCILLDSLFNNISRYQLPNRPRRVSVFDGNKVAVTLNNKNQIQLLVVEDNKIKNTRIIKTRLPCYGIAVAEKESTIVAGPNFARSKSYWSVINDSGKEMSYHEYCDSALNESYLTLNPSKTRIYISTWENDSLFCFDMAGSPLFVYSSDNLKGSYGITLDMDDNVYVVGKQSKNIHKLSPDGAVLQIFTAKLPDYPAAVTYNRAKNQLLLTNRSSDNKKIHVIKLS</sequence>
<dbReference type="InterPro" id="IPR051029">
    <property type="entry name" value="mRNA_Capping_Enz/RNA_Phosphat"/>
</dbReference>
<dbReference type="InterPro" id="IPR000387">
    <property type="entry name" value="Tyr_Pase_dom"/>
</dbReference>
<gene>
    <name evidence="6" type="ORF">ACJMK2_006587</name>
</gene>
<dbReference type="InterPro" id="IPR000340">
    <property type="entry name" value="Dual-sp_phosphatase_cat-dom"/>
</dbReference>
<dbReference type="SUPFAM" id="SSF101898">
    <property type="entry name" value="NHL repeat"/>
    <property type="match status" value="1"/>
</dbReference>
<evidence type="ECO:0000256" key="1">
    <source>
        <dbReference type="ARBA" id="ARBA00022801"/>
    </source>
</evidence>